<keyword evidence="5" id="KW-0804">Transcription</keyword>
<keyword evidence="3" id="KW-0805">Transcription regulation</keyword>
<dbReference type="RefSeq" id="XP_020066510.1">
    <property type="nucleotide sequence ID" value="XM_020212010.1"/>
</dbReference>
<name>A0A1E4SPH5_9ASCO</name>
<evidence type="ECO:0000256" key="3">
    <source>
        <dbReference type="ARBA" id="ARBA00023015"/>
    </source>
</evidence>
<keyword evidence="11" id="KW-1185">Reference proteome</keyword>
<dbReference type="SMART" id="SM00338">
    <property type="entry name" value="BRLZ"/>
    <property type="match status" value="1"/>
</dbReference>
<feature type="region of interest" description="Disordered" evidence="8">
    <location>
        <begin position="1"/>
        <end position="33"/>
    </location>
</feature>
<dbReference type="GeneID" id="30986146"/>
<keyword evidence="4" id="KW-0238">DNA-binding</keyword>
<dbReference type="InterPro" id="IPR046347">
    <property type="entry name" value="bZIP_sf"/>
</dbReference>
<evidence type="ECO:0000256" key="5">
    <source>
        <dbReference type="ARBA" id="ARBA00023163"/>
    </source>
</evidence>
<dbReference type="EMBL" id="KV453909">
    <property type="protein sequence ID" value="ODV81388.1"/>
    <property type="molecule type" value="Genomic_DNA"/>
</dbReference>
<evidence type="ECO:0000313" key="11">
    <source>
        <dbReference type="Proteomes" id="UP000094285"/>
    </source>
</evidence>
<dbReference type="PANTHER" id="PTHR46714:SF6">
    <property type="entry name" value="TRANSCRIPTIONAL ACTIVATOR HAC1"/>
    <property type="match status" value="1"/>
</dbReference>
<accession>A0A1E4SPH5</accession>
<dbReference type="GO" id="GO:0003677">
    <property type="term" value="F:DNA binding"/>
    <property type="evidence" value="ECO:0007669"/>
    <property type="project" value="UniProtKB-KW"/>
</dbReference>
<dbReference type="CDD" id="cd14710">
    <property type="entry name" value="bZIP_HAC1-like"/>
    <property type="match status" value="1"/>
</dbReference>
<feature type="compositionally biased region" description="Acidic residues" evidence="8">
    <location>
        <begin position="119"/>
        <end position="129"/>
    </location>
</feature>
<gene>
    <name evidence="10" type="ORF">CANTADRAFT_97862</name>
</gene>
<protein>
    <recommendedName>
        <fullName evidence="9">BZIP domain-containing protein</fullName>
    </recommendedName>
</protein>
<reference evidence="11" key="1">
    <citation type="submission" date="2016-05" db="EMBL/GenBank/DDBJ databases">
        <title>Comparative genomics of biotechnologically important yeasts.</title>
        <authorList>
            <consortium name="DOE Joint Genome Institute"/>
            <person name="Riley R."/>
            <person name="Haridas S."/>
            <person name="Wolfe K.H."/>
            <person name="Lopes M.R."/>
            <person name="Hittinger C.T."/>
            <person name="Goker M."/>
            <person name="Salamov A."/>
            <person name="Wisecaver J."/>
            <person name="Long T.M."/>
            <person name="Aerts A.L."/>
            <person name="Barry K."/>
            <person name="Choi C."/>
            <person name="Clum A."/>
            <person name="Coughlan A.Y."/>
            <person name="Deshpande S."/>
            <person name="Douglass A.P."/>
            <person name="Hanson S.J."/>
            <person name="Klenk H.-P."/>
            <person name="Labutti K."/>
            <person name="Lapidus A."/>
            <person name="Lindquist E."/>
            <person name="Lipzen A."/>
            <person name="Meier-Kolthoff J.P."/>
            <person name="Ohm R.A."/>
            <person name="Otillar R.P."/>
            <person name="Pangilinan J."/>
            <person name="Peng Y."/>
            <person name="Rokas A."/>
            <person name="Rosa C.A."/>
            <person name="Scheuner C."/>
            <person name="Sibirny A.A."/>
            <person name="Slot J.C."/>
            <person name="Stielow J.B."/>
            <person name="Sun H."/>
            <person name="Kurtzman C.P."/>
            <person name="Blackwell M."/>
            <person name="Grigoriev I.V."/>
            <person name="Jeffries T.W."/>
        </authorList>
    </citation>
    <scope>NUCLEOTIDE SEQUENCE [LARGE SCALE GENOMIC DNA]</scope>
    <source>
        <strain evidence="11">NRRL Y-17324</strain>
    </source>
</reference>
<dbReference type="PROSITE" id="PS00036">
    <property type="entry name" value="BZIP_BASIC"/>
    <property type="match status" value="1"/>
</dbReference>
<dbReference type="GO" id="GO:0000981">
    <property type="term" value="F:DNA-binding transcription factor activity, RNA polymerase II-specific"/>
    <property type="evidence" value="ECO:0007669"/>
    <property type="project" value="InterPro"/>
</dbReference>
<dbReference type="OrthoDB" id="674948at2759"/>
<evidence type="ECO:0000256" key="8">
    <source>
        <dbReference type="SAM" id="MobiDB-lite"/>
    </source>
</evidence>
<dbReference type="GO" id="GO:0006986">
    <property type="term" value="P:response to unfolded protein"/>
    <property type="evidence" value="ECO:0007669"/>
    <property type="project" value="UniProtKB-KW"/>
</dbReference>
<proteinExistence type="inferred from homology"/>
<dbReference type="Proteomes" id="UP000094285">
    <property type="component" value="Unassembled WGS sequence"/>
</dbReference>
<dbReference type="PROSITE" id="PS50217">
    <property type="entry name" value="BZIP"/>
    <property type="match status" value="1"/>
</dbReference>
<sequence length="305" mass="34783">MSTEVTVDTDATFKSTLPPRKRAKTKEEKEQRRVERILRNRRAAHASREKKRKHVEYLESYVVQLEKNLATLQDNFDAVHKLLPAKQQASLSLAALQDLKELKDKIHSNLTTGSKKSENEEEDDEDDESFSSTPQQKKRKLSESTDSLSVKDEKSTYYNYLSPVSINSPVNSPIDLTLTKNHSGVSTEDPTPFIKLEPTNVYDSMGQNSAAPIMHDFLDSFPTDRDGFTEQPKSLVPGNTQQSFNNNSVDDLLLSHYSEVEELNDFSSPDSTSFILDNQHSKFELQHQDQEHQDVNLTIDEFLEF</sequence>
<evidence type="ECO:0000256" key="1">
    <source>
        <dbReference type="ARBA" id="ARBA00004123"/>
    </source>
</evidence>
<dbReference type="PANTHER" id="PTHR46714">
    <property type="entry name" value="TRANSCRIPTIONAL ACTIVATOR HAC1"/>
    <property type="match status" value="1"/>
</dbReference>
<evidence type="ECO:0000259" key="9">
    <source>
        <dbReference type="PROSITE" id="PS50217"/>
    </source>
</evidence>
<dbReference type="GO" id="GO:0005634">
    <property type="term" value="C:nucleus"/>
    <property type="evidence" value="ECO:0007669"/>
    <property type="project" value="UniProtKB-SubCell"/>
</dbReference>
<evidence type="ECO:0000256" key="7">
    <source>
        <dbReference type="ARBA" id="ARBA00023242"/>
    </source>
</evidence>
<evidence type="ECO:0000256" key="6">
    <source>
        <dbReference type="ARBA" id="ARBA00023230"/>
    </source>
</evidence>
<organism evidence="10 11">
    <name type="scientific">Suhomyces tanzawaensis NRRL Y-17324</name>
    <dbReference type="NCBI Taxonomy" id="984487"/>
    <lineage>
        <taxon>Eukaryota</taxon>
        <taxon>Fungi</taxon>
        <taxon>Dikarya</taxon>
        <taxon>Ascomycota</taxon>
        <taxon>Saccharomycotina</taxon>
        <taxon>Pichiomycetes</taxon>
        <taxon>Debaryomycetaceae</taxon>
        <taxon>Suhomyces</taxon>
    </lineage>
</organism>
<comment type="similarity">
    <text evidence="2">Belongs to the bZIP family.</text>
</comment>
<dbReference type="InterPro" id="IPR004827">
    <property type="entry name" value="bZIP"/>
</dbReference>
<comment type="subcellular location">
    <subcellularLocation>
        <location evidence="1">Nucleus</location>
    </subcellularLocation>
</comment>
<dbReference type="Gene3D" id="1.20.5.170">
    <property type="match status" value="1"/>
</dbReference>
<keyword evidence="7" id="KW-0539">Nucleus</keyword>
<feature type="region of interest" description="Disordered" evidence="8">
    <location>
        <begin position="110"/>
        <end position="148"/>
    </location>
</feature>
<dbReference type="InterPro" id="IPR044280">
    <property type="entry name" value="Hac1/HY5"/>
</dbReference>
<dbReference type="Pfam" id="PF00170">
    <property type="entry name" value="bZIP_1"/>
    <property type="match status" value="1"/>
</dbReference>
<evidence type="ECO:0000313" key="10">
    <source>
        <dbReference type="EMBL" id="ODV81388.1"/>
    </source>
</evidence>
<dbReference type="SUPFAM" id="SSF57959">
    <property type="entry name" value="Leucine zipper domain"/>
    <property type="match status" value="1"/>
</dbReference>
<keyword evidence="6" id="KW-0834">Unfolded protein response</keyword>
<dbReference type="STRING" id="984487.A0A1E4SPH5"/>
<dbReference type="GO" id="GO:0045944">
    <property type="term" value="P:positive regulation of transcription by RNA polymerase II"/>
    <property type="evidence" value="ECO:0007669"/>
    <property type="project" value="InterPro"/>
</dbReference>
<dbReference type="AlphaFoldDB" id="A0A1E4SPH5"/>
<evidence type="ECO:0000256" key="4">
    <source>
        <dbReference type="ARBA" id="ARBA00023125"/>
    </source>
</evidence>
<evidence type="ECO:0000256" key="2">
    <source>
        <dbReference type="ARBA" id="ARBA00007163"/>
    </source>
</evidence>
<feature type="domain" description="BZIP" evidence="9">
    <location>
        <begin position="30"/>
        <end position="81"/>
    </location>
</feature>